<proteinExistence type="predicted"/>
<evidence type="ECO:0000256" key="2">
    <source>
        <dbReference type="ARBA" id="ARBA00022448"/>
    </source>
</evidence>
<dbReference type="NCBIfam" id="TIGR00826">
    <property type="entry name" value="EIIB_glc"/>
    <property type="match status" value="1"/>
</dbReference>
<dbReference type="FunFam" id="3.30.1360.60:FF:000001">
    <property type="entry name" value="PTS system glucose-specific IIBC component PtsG"/>
    <property type="match status" value="1"/>
</dbReference>
<dbReference type="Pfam" id="PF00367">
    <property type="entry name" value="PTS_EIIB"/>
    <property type="match status" value="1"/>
</dbReference>
<evidence type="ECO:0000256" key="3">
    <source>
        <dbReference type="ARBA" id="ARBA00022475"/>
    </source>
</evidence>
<keyword evidence="7 12" id="KW-0812">Transmembrane</keyword>
<dbReference type="GO" id="GO:0009401">
    <property type="term" value="P:phosphoenolpyruvate-dependent sugar phosphotransferase system"/>
    <property type="evidence" value="ECO:0007669"/>
    <property type="project" value="UniProtKB-KW"/>
</dbReference>
<dbReference type="Proteomes" id="UP000219901">
    <property type="component" value="Unassembled WGS sequence"/>
</dbReference>
<dbReference type="GO" id="GO:0090563">
    <property type="term" value="F:protein-phosphocysteine-sugar phosphotransferase activity"/>
    <property type="evidence" value="ECO:0007669"/>
    <property type="project" value="TreeGrafter"/>
</dbReference>
<dbReference type="InterPro" id="IPR036878">
    <property type="entry name" value="Glu_permease_IIB"/>
</dbReference>
<dbReference type="PROSITE" id="PS01035">
    <property type="entry name" value="PTS_EIIB_TYPE_1_CYS"/>
    <property type="match status" value="1"/>
</dbReference>
<comment type="caution">
    <text evidence="14">The sequence shown here is derived from an EMBL/GenBank/DDBJ whole genome shotgun (WGS) entry which is preliminary data.</text>
</comment>
<evidence type="ECO:0000259" key="13">
    <source>
        <dbReference type="PROSITE" id="PS51098"/>
    </source>
</evidence>
<keyword evidence="8" id="KW-0418">Kinase</keyword>
<reference evidence="14 15" key="1">
    <citation type="journal article" date="2017" name="Front. Microbiol.">
        <title>New Insights into the Diversity of the Genus Faecalibacterium.</title>
        <authorList>
            <person name="Benevides L."/>
            <person name="Burman S."/>
            <person name="Martin R."/>
            <person name="Robert V."/>
            <person name="Thomas M."/>
            <person name="Miquel S."/>
            <person name="Chain F."/>
            <person name="Sokol H."/>
            <person name="Bermudez-Humaran L.G."/>
            <person name="Morrison M."/>
            <person name="Langella P."/>
            <person name="Azevedo V.A."/>
            <person name="Chatel J.M."/>
            <person name="Soares S."/>
        </authorList>
    </citation>
    <scope>NUCLEOTIDE SEQUENCE [LARGE SCALE GENOMIC DNA]</scope>
    <source>
        <strain evidence="14 15">CNCM I 4546</strain>
    </source>
</reference>
<dbReference type="InterPro" id="IPR050429">
    <property type="entry name" value="PTS_Glucose_EIICBA"/>
</dbReference>
<dbReference type="GO" id="GO:0016301">
    <property type="term" value="F:kinase activity"/>
    <property type="evidence" value="ECO:0007669"/>
    <property type="project" value="UniProtKB-KW"/>
</dbReference>
<keyword evidence="6" id="KW-0598">Phosphotransferase system</keyword>
<protein>
    <recommendedName>
        <fullName evidence="13">PTS EIIB type-1 domain-containing protein</fullName>
    </recommendedName>
</protein>
<keyword evidence="10 12" id="KW-0472">Membrane</keyword>
<evidence type="ECO:0000256" key="4">
    <source>
        <dbReference type="ARBA" id="ARBA00022597"/>
    </source>
</evidence>
<dbReference type="SUPFAM" id="SSF55604">
    <property type="entry name" value="Glucose permease domain IIB"/>
    <property type="match status" value="1"/>
</dbReference>
<evidence type="ECO:0000256" key="12">
    <source>
        <dbReference type="SAM" id="Phobius"/>
    </source>
</evidence>
<keyword evidence="5" id="KW-0808">Transferase</keyword>
<dbReference type="PROSITE" id="PS51098">
    <property type="entry name" value="PTS_EIIB_TYPE_1"/>
    <property type="match status" value="1"/>
</dbReference>
<name>A0A2A6ZZL0_9FIRM</name>
<dbReference type="GO" id="GO:0015764">
    <property type="term" value="P:N-acetylglucosamine transport"/>
    <property type="evidence" value="ECO:0007669"/>
    <property type="project" value="TreeGrafter"/>
</dbReference>
<evidence type="ECO:0000256" key="7">
    <source>
        <dbReference type="ARBA" id="ARBA00022692"/>
    </source>
</evidence>
<dbReference type="CDD" id="cd00212">
    <property type="entry name" value="PTS_IIB_glc"/>
    <property type="match status" value="1"/>
</dbReference>
<dbReference type="InterPro" id="IPR001996">
    <property type="entry name" value="PTS_IIB_1"/>
</dbReference>
<dbReference type="Gene3D" id="3.30.1360.60">
    <property type="entry name" value="Glucose permease domain IIB"/>
    <property type="match status" value="1"/>
</dbReference>
<evidence type="ECO:0000256" key="6">
    <source>
        <dbReference type="ARBA" id="ARBA00022683"/>
    </source>
</evidence>
<sequence length="137" mass="15020">MRTRCVLSDSKRSVFMNLTTLLVILCVVVVCVGAFLSFPHSWKNKAAEKKVDPAEANKYAQVAQDILKALGGKDNVVNASYCTTRLRFVVKNYNQVNEQAVKAAGATGIIRPGKNACQVIVGTKVESIYDELDKLLK</sequence>
<evidence type="ECO:0000256" key="9">
    <source>
        <dbReference type="ARBA" id="ARBA00022989"/>
    </source>
</evidence>
<evidence type="ECO:0000256" key="11">
    <source>
        <dbReference type="PROSITE-ProRule" id="PRU00421"/>
    </source>
</evidence>
<dbReference type="GO" id="GO:0008982">
    <property type="term" value="F:protein-N(PI)-phosphohistidine-sugar phosphotransferase activity"/>
    <property type="evidence" value="ECO:0007669"/>
    <property type="project" value="InterPro"/>
</dbReference>
<gene>
    <name evidence="14" type="ORF">CGS55_09590</name>
</gene>
<dbReference type="GO" id="GO:0005886">
    <property type="term" value="C:plasma membrane"/>
    <property type="evidence" value="ECO:0007669"/>
    <property type="project" value="UniProtKB-SubCell"/>
</dbReference>
<keyword evidence="4" id="KW-0762">Sugar transport</keyword>
<evidence type="ECO:0000256" key="8">
    <source>
        <dbReference type="ARBA" id="ARBA00022777"/>
    </source>
</evidence>
<comment type="subcellular location">
    <subcellularLocation>
        <location evidence="1">Cell membrane</location>
        <topology evidence="1">Multi-pass membrane protein</topology>
    </subcellularLocation>
</comment>
<feature type="transmembrane region" description="Helical" evidence="12">
    <location>
        <begin position="14"/>
        <end position="36"/>
    </location>
</feature>
<evidence type="ECO:0000256" key="5">
    <source>
        <dbReference type="ARBA" id="ARBA00022679"/>
    </source>
</evidence>
<dbReference type="AlphaFoldDB" id="A0A2A6ZZL0"/>
<accession>A0A2A6ZZL0</accession>
<keyword evidence="9 12" id="KW-1133">Transmembrane helix</keyword>
<evidence type="ECO:0000313" key="15">
    <source>
        <dbReference type="Proteomes" id="UP000219901"/>
    </source>
</evidence>
<evidence type="ECO:0000256" key="1">
    <source>
        <dbReference type="ARBA" id="ARBA00004651"/>
    </source>
</evidence>
<organism evidence="14 15">
    <name type="scientific">Faecalibacterium prausnitzii</name>
    <dbReference type="NCBI Taxonomy" id="853"/>
    <lineage>
        <taxon>Bacteria</taxon>
        <taxon>Bacillati</taxon>
        <taxon>Bacillota</taxon>
        <taxon>Clostridia</taxon>
        <taxon>Eubacteriales</taxon>
        <taxon>Oscillospiraceae</taxon>
        <taxon>Faecalibacterium</taxon>
    </lineage>
</organism>
<dbReference type="PANTHER" id="PTHR30009:SF4">
    <property type="entry name" value="PTS SYSTEM N-ACETYLGLUCOSAMINE-SPECIFIC EIICBA COMPONENT"/>
    <property type="match status" value="1"/>
</dbReference>
<dbReference type="InterPro" id="IPR018113">
    <property type="entry name" value="PTrfase_EIIB_Cys"/>
</dbReference>
<dbReference type="PANTHER" id="PTHR30009">
    <property type="entry name" value="CYTOCHROME C-TYPE SYNTHESIS PROTEIN AND PTS TRANSMEMBRANE COMPONENT"/>
    <property type="match status" value="1"/>
</dbReference>
<evidence type="ECO:0000256" key="10">
    <source>
        <dbReference type="ARBA" id="ARBA00023136"/>
    </source>
</evidence>
<keyword evidence="3" id="KW-1003">Cell membrane</keyword>
<keyword evidence="2" id="KW-0813">Transport</keyword>
<feature type="domain" description="PTS EIIB type-1" evidence="13">
    <location>
        <begin position="60"/>
        <end position="137"/>
    </location>
</feature>
<evidence type="ECO:0000313" key="14">
    <source>
        <dbReference type="EMBL" id="PDX72320.1"/>
    </source>
</evidence>
<dbReference type="EMBL" id="NMTV01000053">
    <property type="protein sequence ID" value="PDX72320.1"/>
    <property type="molecule type" value="Genomic_DNA"/>
</dbReference>
<feature type="active site" description="Phosphocysteine intermediate; for EIIB activity" evidence="11">
    <location>
        <position position="82"/>
    </location>
</feature>